<dbReference type="KEGG" id="prz:GZH47_33415"/>
<protein>
    <submittedName>
        <fullName evidence="1">Uncharacterized protein</fullName>
    </submittedName>
</protein>
<dbReference type="RefSeq" id="WP_162645928.1">
    <property type="nucleotide sequence ID" value="NZ_CP048288.1"/>
</dbReference>
<evidence type="ECO:0000313" key="1">
    <source>
        <dbReference type="EMBL" id="QHW35794.1"/>
    </source>
</evidence>
<gene>
    <name evidence="1" type="ORF">GZH47_33415</name>
</gene>
<proteinExistence type="predicted"/>
<keyword evidence="1" id="KW-0614">Plasmid</keyword>
<name>A0A6C0PB42_9BACL</name>
<keyword evidence="2" id="KW-1185">Reference proteome</keyword>
<dbReference type="AlphaFoldDB" id="A0A6C0PB42"/>
<geneLocation type="plasmid" evidence="1 2">
    <name>unnamed2</name>
</geneLocation>
<reference evidence="1 2" key="1">
    <citation type="submission" date="2020-02" db="EMBL/GenBank/DDBJ databases">
        <title>Paenibacillus sp. nov., isolated from rhizosphere soil of tomato.</title>
        <authorList>
            <person name="Weon H.-Y."/>
            <person name="Lee S.A."/>
        </authorList>
    </citation>
    <scope>NUCLEOTIDE SEQUENCE [LARGE SCALE GENOMIC DNA]</scope>
    <source>
        <strain evidence="1 2">14171R-81</strain>
        <plasmid evidence="1 2">unnamed2</plasmid>
    </source>
</reference>
<sequence length="132" mass="15178">MVNDMKSISQSIKYRMPCADDDPRNEYRVISQKLSPDLRGKGFYWLFKSDLPPTISELFLGSLRLMVHETCDLNRIAEAINKVPRYMDARAVALDMTIYLKGTSSNGAPRLQTSFHCFKEWDKDGNEVEIII</sequence>
<accession>A0A6C0PB42</accession>
<dbReference type="EMBL" id="CP048288">
    <property type="protein sequence ID" value="QHW35794.1"/>
    <property type="molecule type" value="Genomic_DNA"/>
</dbReference>
<dbReference type="Proteomes" id="UP000479114">
    <property type="component" value="Plasmid unnamed2"/>
</dbReference>
<evidence type="ECO:0000313" key="2">
    <source>
        <dbReference type="Proteomes" id="UP000479114"/>
    </source>
</evidence>
<organism evidence="1 2">
    <name type="scientific">Paenibacillus rhizovicinus</name>
    <dbReference type="NCBI Taxonomy" id="2704463"/>
    <lineage>
        <taxon>Bacteria</taxon>
        <taxon>Bacillati</taxon>
        <taxon>Bacillota</taxon>
        <taxon>Bacilli</taxon>
        <taxon>Bacillales</taxon>
        <taxon>Paenibacillaceae</taxon>
        <taxon>Paenibacillus</taxon>
    </lineage>
</organism>